<accession>A0A9P5HGD4</accession>
<organism evidence="6 7">
    <name type="scientific">Cylindrodendrum hubeiense</name>
    <dbReference type="NCBI Taxonomy" id="595255"/>
    <lineage>
        <taxon>Eukaryota</taxon>
        <taxon>Fungi</taxon>
        <taxon>Dikarya</taxon>
        <taxon>Ascomycota</taxon>
        <taxon>Pezizomycotina</taxon>
        <taxon>Sordariomycetes</taxon>
        <taxon>Hypocreomycetidae</taxon>
        <taxon>Hypocreales</taxon>
        <taxon>Nectriaceae</taxon>
        <taxon>Cylindrodendrum</taxon>
    </lineage>
</organism>
<feature type="compositionally biased region" description="Basic residues" evidence="2">
    <location>
        <begin position="1120"/>
        <end position="1129"/>
    </location>
</feature>
<dbReference type="PANTHER" id="PTHR32046:SF11">
    <property type="entry name" value="IMMUNE-ASSOCIATED NUCLEOTIDE-BINDING PROTEIN 10-LIKE"/>
    <property type="match status" value="1"/>
</dbReference>
<dbReference type="InterPro" id="IPR056072">
    <property type="entry name" value="SNTX_MACPF/CDC-like_dom"/>
</dbReference>
<keyword evidence="1" id="KW-0175">Coiled coil</keyword>
<dbReference type="OrthoDB" id="8954335at2759"/>
<feature type="domain" description="SNTX MACPF/CDC-like" evidence="3">
    <location>
        <begin position="8"/>
        <end position="260"/>
    </location>
</feature>
<proteinExistence type="predicted"/>
<reference evidence="6" key="1">
    <citation type="submission" date="2020-03" db="EMBL/GenBank/DDBJ databases">
        <title>Draft Genome Sequence of Cylindrodendrum hubeiense.</title>
        <authorList>
            <person name="Buettner E."/>
            <person name="Kellner H."/>
        </authorList>
    </citation>
    <scope>NUCLEOTIDE SEQUENCE</scope>
    <source>
        <strain evidence="6">IHI 201604</strain>
    </source>
</reference>
<dbReference type="InterPro" id="IPR056073">
    <property type="entry name" value="DUF7656"/>
</dbReference>
<dbReference type="EMBL" id="JAANBB010000059">
    <property type="protein sequence ID" value="KAF7552515.1"/>
    <property type="molecule type" value="Genomic_DNA"/>
</dbReference>
<dbReference type="Gene3D" id="3.40.50.300">
    <property type="entry name" value="P-loop containing nucleotide triphosphate hydrolases"/>
    <property type="match status" value="1"/>
</dbReference>
<keyword evidence="7" id="KW-1185">Reference proteome</keyword>
<evidence type="ECO:0000259" key="5">
    <source>
        <dbReference type="Pfam" id="PF26633"/>
    </source>
</evidence>
<evidence type="ECO:0000313" key="7">
    <source>
        <dbReference type="Proteomes" id="UP000722485"/>
    </source>
</evidence>
<dbReference type="AlphaFoldDB" id="A0A9P5HGD4"/>
<feature type="region of interest" description="Disordered" evidence="2">
    <location>
        <begin position="1107"/>
        <end position="1190"/>
    </location>
</feature>
<dbReference type="Proteomes" id="UP000722485">
    <property type="component" value="Unassembled WGS sequence"/>
</dbReference>
<evidence type="ECO:0000256" key="2">
    <source>
        <dbReference type="SAM" id="MobiDB-lite"/>
    </source>
</evidence>
<gene>
    <name evidence="6" type="ORF">G7Z17_g4243</name>
</gene>
<feature type="coiled-coil region" evidence="1">
    <location>
        <begin position="824"/>
        <end position="854"/>
    </location>
</feature>
<dbReference type="InterPro" id="IPR058519">
    <property type="entry name" value="DUF8206"/>
</dbReference>
<protein>
    <recommendedName>
        <fullName evidence="8">G domain-containing protein</fullName>
    </recommendedName>
</protein>
<evidence type="ECO:0000259" key="4">
    <source>
        <dbReference type="Pfam" id="PF24676"/>
    </source>
</evidence>
<feature type="domain" description="DUF7656" evidence="4">
    <location>
        <begin position="336"/>
        <end position="434"/>
    </location>
</feature>
<evidence type="ECO:0008006" key="8">
    <source>
        <dbReference type="Google" id="ProtNLM"/>
    </source>
</evidence>
<dbReference type="Pfam" id="PF24676">
    <property type="entry name" value="DUF7656"/>
    <property type="match status" value="1"/>
</dbReference>
<sequence>MIPYILDRPALGQVTPLGSLYDARSDTFIPLSLFKNTLPEGAVETTKANSTKTRYSETDAFKQKFEAFGVNAELGASFLAGLVKVDGSGCYLSETRNSDLVMQSSMHYSITTVNETLNLTASGLKDCLAFDFLDHDCATHVVTGITWGASCVIAAKRQVLMSEDRRQIASEMEAQFSCLKSVDVNREAKSDITCDSHGRSTDQSVKIAIYSDVIADDGEPPDSTSAETFMRNMPKYIASTNDGKGKPLIYTLMPLSMLAMLRIIDIKADITLHPLDASEIVHRAQYADALKDVRSGRADIKQLEDFLERMCNEATSAQRVKSIASFGDKMDFVDLVTGEGARYVGYKSQSLHNLLMENEHDDAYIMCFNEELRDHSETWNETMKVLLELLRSGSQDKLIVVVDCDATHEPLEKVYISQMRRRRVIIEDVIEQRKTLESSCVMKYRRLALDRTMTSKPLQRRAVKIPCPQRSCDRTLLPSWICSVCCSMVEYGHVDDFLYCDCGACPYDQWEHQCKNPKHGSSWAKHDSQDLLELLQQLEPFEELNILILGETGVGKSTWINAFINYLTHMSLEEALDADALKWVIPCHFQTQMLEQGRFIQKKVSIGTSNGESDGSSGQSATQETSVYTIDIGNTRVRLIDTPGIGDTRGVDQDNKNMVDILKVLRSYSKLHGILILLKPNAPRLTTLFRFCVKQLLTHLHRNAANNIVFGFTNTRGSNFKPGDTFRPLEKLLGEYKESKMGLYEHNVYCFDSESFRFLAAHKKGIDMGFIEDNARSWEHSVAECKRLVSYFQGIQPHQVRNTLSLNETRNIITRLTEPMAIIAQKIASSIKVNEDQIEELNKRKLTRAELEQKLFVQKDSVESYEVDMPRTVCTHSSCVELRSGFNGRDETTIIYKTMCHKPCYLSGVPLRKKGDPNLQNCGAMDSEGMCLCGHNWMDHMHICYDYREVTSRYQDEAVAKDLTANATDIEVKEEAIKIKEIAIEEYKLEHAQVQEAGIQFGFFLKRHAITPYNDATLEYIDMLLDQENIKVSSGGRKQKWDALRKYRAEHVEKVKVLEEAMSRGESGQLLDDAGVRQLISTLYGLPHFGKDLEGIANTNERAAEATYREKTSNISAGAHWHRKSQSKSKGKEKQTYYGSNGTFSERRLYEEPQKGGYAEALPESSGQSLRVSLQSSNTSVHPRPQDANDPSLFGGLYKWSAIPMVSSIKRLFSS</sequence>
<dbReference type="PANTHER" id="PTHR32046">
    <property type="entry name" value="G DOMAIN-CONTAINING PROTEIN"/>
    <property type="match status" value="1"/>
</dbReference>
<feature type="coiled-coil region" evidence="1">
    <location>
        <begin position="970"/>
        <end position="997"/>
    </location>
</feature>
<dbReference type="Pfam" id="PF26633">
    <property type="entry name" value="DUF8206"/>
    <property type="match status" value="1"/>
</dbReference>
<evidence type="ECO:0000313" key="6">
    <source>
        <dbReference type="EMBL" id="KAF7552515.1"/>
    </source>
</evidence>
<comment type="caution">
    <text evidence="6">The sequence shown here is derived from an EMBL/GenBank/DDBJ whole genome shotgun (WGS) entry which is preliminary data.</text>
</comment>
<name>A0A9P5HGD4_9HYPO</name>
<dbReference type="Pfam" id="PF24674">
    <property type="entry name" value="MACPF_SNTX"/>
    <property type="match status" value="1"/>
</dbReference>
<feature type="compositionally biased region" description="Basic and acidic residues" evidence="2">
    <location>
        <begin position="1145"/>
        <end position="1154"/>
    </location>
</feature>
<dbReference type="InterPro" id="IPR027417">
    <property type="entry name" value="P-loop_NTPase"/>
</dbReference>
<feature type="compositionally biased region" description="Polar residues" evidence="2">
    <location>
        <begin position="1165"/>
        <end position="1181"/>
    </location>
</feature>
<dbReference type="SUPFAM" id="SSF52540">
    <property type="entry name" value="P-loop containing nucleoside triphosphate hydrolases"/>
    <property type="match status" value="1"/>
</dbReference>
<evidence type="ECO:0000256" key="1">
    <source>
        <dbReference type="SAM" id="Coils"/>
    </source>
</evidence>
<feature type="domain" description="DUF8206" evidence="5">
    <location>
        <begin position="867"/>
        <end position="946"/>
    </location>
</feature>
<evidence type="ECO:0000259" key="3">
    <source>
        <dbReference type="Pfam" id="PF24674"/>
    </source>
</evidence>